<comment type="caution">
    <text evidence="1">The sequence shown here is derived from an EMBL/GenBank/DDBJ whole genome shotgun (WGS) entry which is preliminary data.</text>
</comment>
<organism evidence="1 2">
    <name type="scientific">Galbibacter marinus</name>
    <dbReference type="NCBI Taxonomy" id="555500"/>
    <lineage>
        <taxon>Bacteria</taxon>
        <taxon>Pseudomonadati</taxon>
        <taxon>Bacteroidota</taxon>
        <taxon>Flavobacteriia</taxon>
        <taxon>Flavobacteriales</taxon>
        <taxon>Flavobacteriaceae</taxon>
        <taxon>Galbibacter</taxon>
    </lineage>
</organism>
<proteinExistence type="predicted"/>
<accession>K2QN25</accession>
<keyword evidence="2" id="KW-1185">Reference proteome</keyword>
<dbReference type="RefSeq" id="WP_008990251.1">
    <property type="nucleotide sequence ID" value="NZ_AMSG01000002.1"/>
</dbReference>
<evidence type="ECO:0000313" key="1">
    <source>
        <dbReference type="EMBL" id="EKF56232.1"/>
    </source>
</evidence>
<gene>
    <name evidence="1" type="ORF">I215_01878</name>
</gene>
<reference evidence="1 2" key="1">
    <citation type="journal article" date="2012" name="J. Bacteriol.">
        <title>Genome Sequence of Galbibacter marinum Type Strain ck-I2-15.</title>
        <authorList>
            <person name="Lai Q."/>
            <person name="Li C."/>
            <person name="Shao Z."/>
        </authorList>
    </citation>
    <scope>NUCLEOTIDE SEQUENCE [LARGE SCALE GENOMIC DNA]</scope>
    <source>
        <strain evidence="2">ck-I2-15</strain>
    </source>
</reference>
<name>K2QN25_9FLAO</name>
<dbReference type="AlphaFoldDB" id="K2QN25"/>
<dbReference type="STRING" id="555500.I215_01878"/>
<dbReference type="Proteomes" id="UP000007364">
    <property type="component" value="Unassembled WGS sequence"/>
</dbReference>
<dbReference type="EMBL" id="AMSG01000002">
    <property type="protein sequence ID" value="EKF56232.1"/>
    <property type="molecule type" value="Genomic_DNA"/>
</dbReference>
<evidence type="ECO:0000313" key="2">
    <source>
        <dbReference type="Proteomes" id="UP000007364"/>
    </source>
</evidence>
<protein>
    <submittedName>
        <fullName evidence="1">Uncharacterized protein</fullName>
    </submittedName>
</protein>
<sequence length="86" mass="9952">MSTENLTPKQISNLMLQDLKALGHEGDFSILKDSIAQMYECSQSHHELDHKTTRLELFISFRLLYNFFSKMEAYNDDGTINVNLLP</sequence>